<organism evidence="3 4">
    <name type="scientific">Cylindrodendrum hubeiense</name>
    <dbReference type="NCBI Taxonomy" id="595255"/>
    <lineage>
        <taxon>Eukaryota</taxon>
        <taxon>Fungi</taxon>
        <taxon>Dikarya</taxon>
        <taxon>Ascomycota</taxon>
        <taxon>Pezizomycotina</taxon>
        <taxon>Sordariomycetes</taxon>
        <taxon>Hypocreomycetidae</taxon>
        <taxon>Hypocreales</taxon>
        <taxon>Nectriaceae</taxon>
        <taxon>Cylindrodendrum</taxon>
    </lineage>
</organism>
<accession>A0A9P5LER9</accession>
<dbReference type="AlphaFoldDB" id="A0A9P5LER9"/>
<dbReference type="EMBL" id="JAANBB010000210">
    <property type="protein sequence ID" value="KAF7546527.1"/>
    <property type="molecule type" value="Genomic_DNA"/>
</dbReference>
<name>A0A9P5LER9_9HYPO</name>
<feature type="transmembrane region" description="Helical" evidence="2">
    <location>
        <begin position="150"/>
        <end position="175"/>
    </location>
</feature>
<feature type="region of interest" description="Disordered" evidence="1">
    <location>
        <begin position="1"/>
        <end position="57"/>
    </location>
</feature>
<comment type="caution">
    <text evidence="3">The sequence shown here is derived from an EMBL/GenBank/DDBJ whole genome shotgun (WGS) entry which is preliminary data.</text>
</comment>
<feature type="transmembrane region" description="Helical" evidence="2">
    <location>
        <begin position="105"/>
        <end position="129"/>
    </location>
</feature>
<feature type="compositionally biased region" description="Basic and acidic residues" evidence="1">
    <location>
        <begin position="9"/>
        <end position="27"/>
    </location>
</feature>
<proteinExistence type="predicted"/>
<keyword evidence="2" id="KW-0812">Transmembrane</keyword>
<dbReference type="Proteomes" id="UP000722485">
    <property type="component" value="Unassembled WGS sequence"/>
</dbReference>
<sequence>MADNTAKTIDPHYELVSAEDHGPHEPLKNQYTPHDADSARNSSKNNLAGFDSDSPKRSRRTFSRLKWRITALLSKFRLQGALVPFRSTRAWMQRNEEVPIVKDRIAALLTTLIHIPAIAGVITLSFYIFKNYYIGKELQGPPNYDIEKKLGIQFAAKLMELFIVLSLSSILFAMIRHEFIIGEGVPYGALVAGQQITDISFLWSKEFLTVLTGKFSRFWKKLAFIVTIFIFTILALGASSLSATVMMPQEGDWRAGGSLIWSNSTYDEIFPLILSENNTIGSACNVTGNSLCPSWEWDVLEHQLVAKLPTSSRIVDGIIGPRPPRNVVLSGATTLSKLFIDVREKVFNRNSPNHTVASMPHFVPSDACVLSSLDWELASDAASKTGNYRFNLYSKIQHLLTAPQPMTHTRCHRSSMNADDLTEPSFPDFRSWEYPTINITSDDITDWMSETLPDLETPEVFWFSPESDMAANASVGVIVAVPTDDTDQPIDVYGCMIDARWVSATLTGDAVSLLSEGYPAFSDALATSLGGSWILSPTYGQKTQIQPSFAKYLNPFDSRSNHTVIHEMLLTSGIWTSKGSGSRSEKHLEAILGVLATNGLARSAPNTSAITTLADPSGEWWKNFMPQNGKVFGPGGNPYAITTEDQAKYFGTEMETWLTGYAFADNSLTMLGAMGVFYVYVAFVVAFSIWSIWTGITSSSWESVPELLALSLTEQDAAQKMRSLDEDAFMKENYCIAVEDNQLRLRTTQGSVPMENRVKPNEFYG</sequence>
<protein>
    <submittedName>
        <fullName evidence="3">Uncharacterized protein</fullName>
    </submittedName>
</protein>
<evidence type="ECO:0000256" key="2">
    <source>
        <dbReference type="SAM" id="Phobius"/>
    </source>
</evidence>
<dbReference type="OrthoDB" id="426882at2759"/>
<feature type="transmembrane region" description="Helical" evidence="2">
    <location>
        <begin position="671"/>
        <end position="693"/>
    </location>
</feature>
<keyword evidence="2" id="KW-1133">Transmembrane helix</keyword>
<feature type="transmembrane region" description="Helical" evidence="2">
    <location>
        <begin position="222"/>
        <end position="245"/>
    </location>
</feature>
<evidence type="ECO:0000313" key="4">
    <source>
        <dbReference type="Proteomes" id="UP000722485"/>
    </source>
</evidence>
<evidence type="ECO:0000313" key="3">
    <source>
        <dbReference type="EMBL" id="KAF7546527.1"/>
    </source>
</evidence>
<evidence type="ECO:0000256" key="1">
    <source>
        <dbReference type="SAM" id="MobiDB-lite"/>
    </source>
</evidence>
<keyword evidence="2" id="KW-0472">Membrane</keyword>
<reference evidence="3" key="1">
    <citation type="submission" date="2020-03" db="EMBL/GenBank/DDBJ databases">
        <title>Draft Genome Sequence of Cylindrodendrum hubeiense.</title>
        <authorList>
            <person name="Buettner E."/>
            <person name="Kellner H."/>
        </authorList>
    </citation>
    <scope>NUCLEOTIDE SEQUENCE</scope>
    <source>
        <strain evidence="3">IHI 201604</strain>
    </source>
</reference>
<keyword evidence="4" id="KW-1185">Reference proteome</keyword>
<gene>
    <name evidence="3" type="ORF">G7Z17_g8366</name>
</gene>